<evidence type="ECO:0000313" key="1">
    <source>
        <dbReference type="EMBL" id="GAH72738.1"/>
    </source>
</evidence>
<proteinExistence type="predicted"/>
<evidence type="ECO:0008006" key="2">
    <source>
        <dbReference type="Google" id="ProtNLM"/>
    </source>
</evidence>
<sequence length="68" mass="7564">MLPTYPLIPIRLYSDNKKTSIIEALMDSGSDMVHINKDIVDYLNLPIGEKIESSGMGGKYITYNTKVG</sequence>
<dbReference type="AlphaFoldDB" id="X1JSF0"/>
<feature type="non-terminal residue" evidence="1">
    <location>
        <position position="68"/>
    </location>
</feature>
<reference evidence="1" key="1">
    <citation type="journal article" date="2014" name="Front. Microbiol.">
        <title>High frequency of phylogenetically diverse reductive dehalogenase-homologous genes in deep subseafloor sedimentary metagenomes.</title>
        <authorList>
            <person name="Kawai M."/>
            <person name="Futagami T."/>
            <person name="Toyoda A."/>
            <person name="Takaki Y."/>
            <person name="Nishi S."/>
            <person name="Hori S."/>
            <person name="Arai W."/>
            <person name="Tsubouchi T."/>
            <person name="Morono Y."/>
            <person name="Uchiyama I."/>
            <person name="Ito T."/>
            <person name="Fujiyama A."/>
            <person name="Inagaki F."/>
            <person name="Takami H."/>
        </authorList>
    </citation>
    <scope>NUCLEOTIDE SEQUENCE</scope>
    <source>
        <strain evidence="1">Expedition CK06-06</strain>
    </source>
</reference>
<name>X1JSF0_9ZZZZ</name>
<gene>
    <name evidence="1" type="ORF">S03H2_55185</name>
</gene>
<dbReference type="InterPro" id="IPR021109">
    <property type="entry name" value="Peptidase_aspartic_dom_sf"/>
</dbReference>
<organism evidence="1">
    <name type="scientific">marine sediment metagenome</name>
    <dbReference type="NCBI Taxonomy" id="412755"/>
    <lineage>
        <taxon>unclassified sequences</taxon>
        <taxon>metagenomes</taxon>
        <taxon>ecological metagenomes</taxon>
    </lineage>
</organism>
<dbReference type="SUPFAM" id="SSF50630">
    <property type="entry name" value="Acid proteases"/>
    <property type="match status" value="1"/>
</dbReference>
<protein>
    <recommendedName>
        <fullName evidence="2">Peptidase A2 domain-containing protein</fullName>
    </recommendedName>
</protein>
<dbReference type="EMBL" id="BARU01035236">
    <property type="protein sequence ID" value="GAH72738.1"/>
    <property type="molecule type" value="Genomic_DNA"/>
</dbReference>
<comment type="caution">
    <text evidence="1">The sequence shown here is derived from an EMBL/GenBank/DDBJ whole genome shotgun (WGS) entry which is preliminary data.</text>
</comment>
<accession>X1JSF0</accession>